<evidence type="ECO:0000256" key="9">
    <source>
        <dbReference type="PROSITE-ProRule" id="PRU10141"/>
    </source>
</evidence>
<dbReference type="SMART" id="SM00740">
    <property type="entry name" value="PASTA"/>
    <property type="match status" value="1"/>
</dbReference>
<comment type="catalytic activity">
    <reaction evidence="7">
        <text>L-threonyl-[protein] + ATP = O-phospho-L-threonyl-[protein] + ADP + H(+)</text>
        <dbReference type="Rhea" id="RHEA:46608"/>
        <dbReference type="Rhea" id="RHEA-COMP:11060"/>
        <dbReference type="Rhea" id="RHEA-COMP:11605"/>
        <dbReference type="ChEBI" id="CHEBI:15378"/>
        <dbReference type="ChEBI" id="CHEBI:30013"/>
        <dbReference type="ChEBI" id="CHEBI:30616"/>
        <dbReference type="ChEBI" id="CHEBI:61977"/>
        <dbReference type="ChEBI" id="CHEBI:456216"/>
        <dbReference type="EC" id="2.7.11.1"/>
    </reaction>
</comment>
<evidence type="ECO:0000256" key="10">
    <source>
        <dbReference type="SAM" id="MobiDB-lite"/>
    </source>
</evidence>
<evidence type="ECO:0000259" key="12">
    <source>
        <dbReference type="PROSITE" id="PS50011"/>
    </source>
</evidence>
<dbReference type="EC" id="2.7.11.1" evidence="1"/>
<feature type="binding site" evidence="9">
    <location>
        <position position="41"/>
    </location>
    <ligand>
        <name>ATP</name>
        <dbReference type="ChEBI" id="CHEBI:30616"/>
    </ligand>
</feature>
<reference evidence="14 15" key="1">
    <citation type="submission" date="2020-08" db="EMBL/GenBank/DDBJ databases">
        <title>Genome public.</title>
        <authorList>
            <person name="Liu C."/>
            <person name="Sun Q."/>
        </authorList>
    </citation>
    <scope>NUCLEOTIDE SEQUENCE [LARGE SCALE GENOMIC DNA]</scope>
    <source>
        <strain evidence="14 15">NSJ-46</strain>
    </source>
</reference>
<evidence type="ECO:0000256" key="2">
    <source>
        <dbReference type="ARBA" id="ARBA00022527"/>
    </source>
</evidence>
<dbReference type="SUPFAM" id="SSF56112">
    <property type="entry name" value="Protein kinase-like (PK-like)"/>
    <property type="match status" value="1"/>
</dbReference>
<dbReference type="Proteomes" id="UP000657421">
    <property type="component" value="Unassembled WGS sequence"/>
</dbReference>
<keyword evidence="11" id="KW-0472">Membrane</keyword>
<dbReference type="PROSITE" id="PS51178">
    <property type="entry name" value="PASTA"/>
    <property type="match status" value="1"/>
</dbReference>
<comment type="caution">
    <text evidence="14">The sequence shown here is derived from an EMBL/GenBank/DDBJ whole genome shotgun (WGS) entry which is preliminary data.</text>
</comment>
<dbReference type="PROSITE" id="PS00108">
    <property type="entry name" value="PROTEIN_KINASE_ST"/>
    <property type="match status" value="1"/>
</dbReference>
<dbReference type="CDD" id="cd14014">
    <property type="entry name" value="STKc_PknB_like"/>
    <property type="match status" value="1"/>
</dbReference>
<feature type="compositionally biased region" description="Polar residues" evidence="10">
    <location>
        <begin position="431"/>
        <end position="447"/>
    </location>
</feature>
<evidence type="ECO:0000256" key="1">
    <source>
        <dbReference type="ARBA" id="ARBA00012513"/>
    </source>
</evidence>
<name>A0ABR7N5Q2_9FIRM</name>
<dbReference type="GO" id="GO:0016301">
    <property type="term" value="F:kinase activity"/>
    <property type="evidence" value="ECO:0007669"/>
    <property type="project" value="UniProtKB-KW"/>
</dbReference>
<dbReference type="NCBIfam" id="NF033483">
    <property type="entry name" value="PknB_PASTA_kin"/>
    <property type="match status" value="1"/>
</dbReference>
<keyword evidence="2" id="KW-0723">Serine/threonine-protein kinase</keyword>
<dbReference type="Gene3D" id="1.10.510.10">
    <property type="entry name" value="Transferase(Phosphotransferase) domain 1"/>
    <property type="match status" value="1"/>
</dbReference>
<evidence type="ECO:0000256" key="8">
    <source>
        <dbReference type="ARBA" id="ARBA00048679"/>
    </source>
</evidence>
<keyword evidence="11" id="KW-1133">Transmembrane helix</keyword>
<dbReference type="InterPro" id="IPR011009">
    <property type="entry name" value="Kinase-like_dom_sf"/>
</dbReference>
<proteinExistence type="predicted"/>
<comment type="catalytic activity">
    <reaction evidence="8">
        <text>L-seryl-[protein] + ATP = O-phospho-L-seryl-[protein] + ADP + H(+)</text>
        <dbReference type="Rhea" id="RHEA:17989"/>
        <dbReference type="Rhea" id="RHEA-COMP:9863"/>
        <dbReference type="Rhea" id="RHEA-COMP:11604"/>
        <dbReference type="ChEBI" id="CHEBI:15378"/>
        <dbReference type="ChEBI" id="CHEBI:29999"/>
        <dbReference type="ChEBI" id="CHEBI:30616"/>
        <dbReference type="ChEBI" id="CHEBI:83421"/>
        <dbReference type="ChEBI" id="CHEBI:456216"/>
        <dbReference type="EC" id="2.7.11.1"/>
    </reaction>
</comment>
<dbReference type="InterPro" id="IPR000719">
    <property type="entry name" value="Prot_kinase_dom"/>
</dbReference>
<dbReference type="PROSITE" id="PS50011">
    <property type="entry name" value="PROTEIN_KINASE_DOM"/>
    <property type="match status" value="1"/>
</dbReference>
<dbReference type="PANTHER" id="PTHR43289">
    <property type="entry name" value="MITOGEN-ACTIVATED PROTEIN KINASE KINASE KINASE 20-RELATED"/>
    <property type="match status" value="1"/>
</dbReference>
<dbReference type="EMBL" id="JACRSZ010000001">
    <property type="protein sequence ID" value="MBC8571713.1"/>
    <property type="molecule type" value="Genomic_DNA"/>
</dbReference>
<evidence type="ECO:0000259" key="13">
    <source>
        <dbReference type="PROSITE" id="PS51178"/>
    </source>
</evidence>
<dbReference type="InterPro" id="IPR005543">
    <property type="entry name" value="PASTA_dom"/>
</dbReference>
<evidence type="ECO:0000256" key="7">
    <source>
        <dbReference type="ARBA" id="ARBA00047899"/>
    </source>
</evidence>
<keyword evidence="3" id="KW-0808">Transferase</keyword>
<dbReference type="PROSITE" id="PS00107">
    <property type="entry name" value="PROTEIN_KINASE_ATP"/>
    <property type="match status" value="1"/>
</dbReference>
<dbReference type="InterPro" id="IPR008271">
    <property type="entry name" value="Ser/Thr_kinase_AS"/>
</dbReference>
<dbReference type="PANTHER" id="PTHR43289:SF34">
    <property type="entry name" value="SERINE_THREONINE-PROTEIN KINASE YBDM-RELATED"/>
    <property type="match status" value="1"/>
</dbReference>
<feature type="transmembrane region" description="Helical" evidence="11">
    <location>
        <begin position="390"/>
        <end position="417"/>
    </location>
</feature>
<keyword evidence="4 9" id="KW-0547">Nucleotide-binding</keyword>
<keyword evidence="15" id="KW-1185">Reference proteome</keyword>
<dbReference type="Gene3D" id="3.30.10.20">
    <property type="match status" value="1"/>
</dbReference>
<feature type="region of interest" description="Disordered" evidence="10">
    <location>
        <begin position="473"/>
        <end position="520"/>
    </location>
</feature>
<feature type="domain" description="Protein kinase" evidence="12">
    <location>
        <begin position="12"/>
        <end position="271"/>
    </location>
</feature>
<evidence type="ECO:0000256" key="5">
    <source>
        <dbReference type="ARBA" id="ARBA00022777"/>
    </source>
</evidence>
<organism evidence="14 15">
    <name type="scientific">Jingyaoa shaoxingensis</name>
    <dbReference type="NCBI Taxonomy" id="2763671"/>
    <lineage>
        <taxon>Bacteria</taxon>
        <taxon>Bacillati</taxon>
        <taxon>Bacillota</taxon>
        <taxon>Clostridia</taxon>
        <taxon>Lachnospirales</taxon>
        <taxon>Lachnospiraceae</taxon>
        <taxon>Jingyaoa</taxon>
    </lineage>
</organism>
<protein>
    <recommendedName>
        <fullName evidence="1">non-specific serine/threonine protein kinase</fullName>
        <ecNumber evidence="1">2.7.11.1</ecNumber>
    </recommendedName>
</protein>
<sequence length="670" mass="73031">MLKEGMFIQGRYEIVGKIGAGGMADVYKARDHKLNRFVAVKVLKAEFREDKAFITKFRAEAQAAAGLAHPNIVNIYDVGEEKGVYFIVMELVEGITLKEYIAKKGRLAVREATSIAIQVSQGLEAAHNSGIIHRDVKPQNIIISTDGKVKVTDFGIARAATNNTISTAVMGSVHYTSPEQARGGYSDAKSDIYSLGITLYEMLTGHVPFDGESTVAIAIKHLQEEMKSPEVYVADLPRSVVQIIYKCTQKSPDRRYANMTELIRDLKESLVNPDGDFVQIATNPGGRTVVISKEELGAIKEGYNSARAGQENIYRPYGTQENVQAPGDNGGYRNGYNGEASYDPYTYGMDARTYGNPSYDYQGEEFDKNRTYQYNEEDEDSLLNPKLEKIMTVGSIIIAILIAAIFLGLIANALGIFKLSLPGLFTQKSEATTEVQADNSADVSTGTGEDYNYTYDDGEQQDYDASGIQIQTDATVQSTDTEATEASETEDTETETTETEEETTEAPFTIEDGATEIPDVTGKDYDTAVNELMQAGFYASRQDDTSDSYAAGTVMNQSMTGNATPGSTVILIVSSGPDNSSSSEGTWACNAQLEAPASYDGQSAVRMVLEQDGNQTVLSEGTPISFPYDLYVQGEPGVSTGRVYLYVYNDASGDYELLVTYDNIPFSQVN</sequence>
<keyword evidence="11" id="KW-0812">Transmembrane</keyword>
<feature type="compositionally biased region" description="Acidic residues" evidence="10">
    <location>
        <begin position="482"/>
        <end position="504"/>
    </location>
</feature>
<evidence type="ECO:0000256" key="6">
    <source>
        <dbReference type="ARBA" id="ARBA00022840"/>
    </source>
</evidence>
<dbReference type="Pfam" id="PF03793">
    <property type="entry name" value="PASTA"/>
    <property type="match status" value="1"/>
</dbReference>
<dbReference type="Pfam" id="PF00069">
    <property type="entry name" value="Pkinase"/>
    <property type="match status" value="1"/>
</dbReference>
<feature type="region of interest" description="Disordered" evidence="10">
    <location>
        <begin position="431"/>
        <end position="460"/>
    </location>
</feature>
<evidence type="ECO:0000313" key="15">
    <source>
        <dbReference type="Proteomes" id="UP000657421"/>
    </source>
</evidence>
<feature type="domain" description="PASTA" evidence="13">
    <location>
        <begin position="513"/>
        <end position="575"/>
    </location>
</feature>
<dbReference type="InterPro" id="IPR017441">
    <property type="entry name" value="Protein_kinase_ATP_BS"/>
</dbReference>
<dbReference type="SMART" id="SM00220">
    <property type="entry name" value="S_TKc"/>
    <property type="match status" value="1"/>
</dbReference>
<accession>A0ABR7N5Q2</accession>
<evidence type="ECO:0000256" key="4">
    <source>
        <dbReference type="ARBA" id="ARBA00022741"/>
    </source>
</evidence>
<evidence type="ECO:0000313" key="14">
    <source>
        <dbReference type="EMBL" id="MBC8571713.1"/>
    </source>
</evidence>
<gene>
    <name evidence="14" type="primary">pknB</name>
    <name evidence="14" type="ORF">H8716_01230</name>
</gene>
<dbReference type="RefSeq" id="WP_249306660.1">
    <property type="nucleotide sequence ID" value="NZ_JACRSZ010000001.1"/>
</dbReference>
<dbReference type="CDD" id="cd06577">
    <property type="entry name" value="PASTA_pknB"/>
    <property type="match status" value="1"/>
</dbReference>
<evidence type="ECO:0000256" key="3">
    <source>
        <dbReference type="ARBA" id="ARBA00022679"/>
    </source>
</evidence>
<keyword evidence="6 9" id="KW-0067">ATP-binding</keyword>
<keyword evidence="5 14" id="KW-0418">Kinase</keyword>
<evidence type="ECO:0000256" key="11">
    <source>
        <dbReference type="SAM" id="Phobius"/>
    </source>
</evidence>
<dbReference type="Gene3D" id="3.30.200.20">
    <property type="entry name" value="Phosphorylase Kinase, domain 1"/>
    <property type="match status" value="1"/>
</dbReference>